<keyword evidence="3" id="KW-1185">Reference proteome</keyword>
<dbReference type="InterPro" id="IPR017853">
    <property type="entry name" value="GH"/>
</dbReference>
<dbReference type="GO" id="GO:0004553">
    <property type="term" value="F:hydrolase activity, hydrolyzing O-glycosyl compounds"/>
    <property type="evidence" value="ECO:0007669"/>
    <property type="project" value="InterPro"/>
</dbReference>
<gene>
    <name evidence="2" type="ORF">EKO27_g7023</name>
</gene>
<dbReference type="InterPro" id="IPR039743">
    <property type="entry name" value="6GAL/EXGAL"/>
</dbReference>
<dbReference type="InterPro" id="IPR013780">
    <property type="entry name" value="Glyco_hydro_b"/>
</dbReference>
<evidence type="ECO:0000256" key="1">
    <source>
        <dbReference type="SAM" id="SignalP"/>
    </source>
</evidence>
<organism evidence="2 3">
    <name type="scientific">Xylaria grammica</name>
    <dbReference type="NCBI Taxonomy" id="363999"/>
    <lineage>
        <taxon>Eukaryota</taxon>
        <taxon>Fungi</taxon>
        <taxon>Dikarya</taxon>
        <taxon>Ascomycota</taxon>
        <taxon>Pezizomycotina</taxon>
        <taxon>Sordariomycetes</taxon>
        <taxon>Xylariomycetidae</taxon>
        <taxon>Xylariales</taxon>
        <taxon>Xylariaceae</taxon>
        <taxon>Xylaria</taxon>
    </lineage>
</organism>
<evidence type="ECO:0000313" key="3">
    <source>
        <dbReference type="Proteomes" id="UP000286045"/>
    </source>
</evidence>
<dbReference type="PANTHER" id="PTHR42767">
    <property type="entry name" value="ENDO-BETA-1,6-GALACTANASE"/>
    <property type="match status" value="1"/>
</dbReference>
<protein>
    <recommendedName>
        <fullName evidence="4">Endo-beta-1,6-galactanase-like domain-containing protein</fullName>
    </recommendedName>
</protein>
<dbReference type="PANTHER" id="PTHR42767:SF1">
    <property type="entry name" value="ENDO-BETA-1,6-GALACTANASE-LIKE DOMAIN-CONTAINING PROTEIN"/>
    <property type="match status" value="1"/>
</dbReference>
<dbReference type="Gene3D" id="3.20.20.80">
    <property type="entry name" value="Glycosidases"/>
    <property type="match status" value="1"/>
</dbReference>
<dbReference type="STRING" id="363999.A0A439D1F4"/>
<dbReference type="SUPFAM" id="SSF51445">
    <property type="entry name" value="(Trans)glycosidases"/>
    <property type="match status" value="1"/>
</dbReference>
<dbReference type="EMBL" id="RYZI01000220">
    <property type="protein sequence ID" value="RWA08071.1"/>
    <property type="molecule type" value="Genomic_DNA"/>
</dbReference>
<evidence type="ECO:0008006" key="4">
    <source>
        <dbReference type="Google" id="ProtNLM"/>
    </source>
</evidence>
<reference evidence="2 3" key="1">
    <citation type="submission" date="2018-12" db="EMBL/GenBank/DDBJ databases">
        <title>Draft genome sequence of Xylaria grammica IHI A82.</title>
        <authorList>
            <person name="Buettner E."/>
            <person name="Kellner H."/>
        </authorList>
    </citation>
    <scope>NUCLEOTIDE SEQUENCE [LARGE SCALE GENOMIC DNA]</scope>
    <source>
        <strain evidence="2 3">IHI A82</strain>
    </source>
</reference>
<sequence>MKTPVLLILTHAIFGLNPVFADVTTTIVASSNYGVWEGWGTSLAWWAVAFGDRDDLADAVFSLKDASVNGVTLPGLGMNIVRYNAGATSSNSIDGESMVRSPKVDPFRLVNGYWLDWTSSDPASSSWLWSTDAKQRSMMQKAQSRGADLFELFSNSPMWWQLYNHNPSGSDNGSSDNLQSWNYQQFAVYLSTIALYAKNNWGITFDSVEAFNEPSANWWNGKTGTQEGCHFNVATQQEVLPYLRSELNSRGLSSVLISASDENTYDAAVSTWKGLNSTAKATVGQINVHGYQYGNGDRSALYNQAKSAGKKLWNSEYGESDATGSQLISNVILDFRWLHPTAWVYWQIIDGGGWGLITGDDAAGTLSGPTQKYYVLAQLTRHIRPGMRILDSGCDYAVAAYDTSAHKLVIVAVNWGDAQYLNFDLSQFGTPGQSGATIQRWSTQISSGDKYATYKDTTLSGSKFWSYFAKNQVQTFEVPGVVL</sequence>
<dbReference type="Gene3D" id="2.60.40.1180">
    <property type="entry name" value="Golgi alpha-mannosidase II"/>
    <property type="match status" value="1"/>
</dbReference>
<name>A0A439D1F4_9PEZI</name>
<evidence type="ECO:0000313" key="2">
    <source>
        <dbReference type="EMBL" id="RWA08071.1"/>
    </source>
</evidence>
<dbReference type="Proteomes" id="UP000286045">
    <property type="component" value="Unassembled WGS sequence"/>
</dbReference>
<feature type="chain" id="PRO_5019352856" description="Endo-beta-1,6-galactanase-like domain-containing protein" evidence="1">
    <location>
        <begin position="22"/>
        <end position="483"/>
    </location>
</feature>
<keyword evidence="1" id="KW-0732">Signal</keyword>
<accession>A0A439D1F4</accession>
<proteinExistence type="predicted"/>
<comment type="caution">
    <text evidence="2">The sequence shown here is derived from an EMBL/GenBank/DDBJ whole genome shotgun (WGS) entry which is preliminary data.</text>
</comment>
<feature type="signal peptide" evidence="1">
    <location>
        <begin position="1"/>
        <end position="21"/>
    </location>
</feature>
<dbReference type="AlphaFoldDB" id="A0A439D1F4"/>